<gene>
    <name evidence="3" type="ORF">BTMF_LOCUS3219</name>
</gene>
<dbReference type="PANTHER" id="PTHR24637:SF421">
    <property type="entry name" value="CUTICLE COLLAGEN DPY-2"/>
    <property type="match status" value="1"/>
</dbReference>
<dbReference type="Proteomes" id="UP000280834">
    <property type="component" value="Unassembled WGS sequence"/>
</dbReference>
<accession>A0A3P7TX45</accession>
<organism evidence="3 4">
    <name type="scientific">Brugia timori</name>
    <dbReference type="NCBI Taxonomy" id="42155"/>
    <lineage>
        <taxon>Eukaryota</taxon>
        <taxon>Metazoa</taxon>
        <taxon>Ecdysozoa</taxon>
        <taxon>Nematoda</taxon>
        <taxon>Chromadorea</taxon>
        <taxon>Rhabditida</taxon>
        <taxon>Spirurina</taxon>
        <taxon>Spiruromorpha</taxon>
        <taxon>Filarioidea</taxon>
        <taxon>Onchocercidae</taxon>
        <taxon>Brugia</taxon>
    </lineage>
</organism>
<name>A0A3P7TX45_9BILA</name>
<evidence type="ECO:0008006" key="5">
    <source>
        <dbReference type="Google" id="ProtNLM"/>
    </source>
</evidence>
<proteinExistence type="predicted"/>
<sequence>MTGLPGAKGKSGLNGLPGQPGRIGEPGLSGLPGLQGPPGPIGQLGLRGLPGQKGDIGMQGYPGAKGNSGQDGLPGWLVDDRGYCILSLGTCPPSFTEVTTYDRILETYHFGDYSLVMHKGKQVIWHELKLYFQLII</sequence>
<feature type="compositionally biased region" description="Low complexity" evidence="2">
    <location>
        <begin position="41"/>
        <end position="51"/>
    </location>
</feature>
<keyword evidence="1" id="KW-0677">Repeat</keyword>
<feature type="compositionally biased region" description="Low complexity" evidence="2">
    <location>
        <begin position="25"/>
        <end position="34"/>
    </location>
</feature>
<dbReference type="PANTHER" id="PTHR24637">
    <property type="entry name" value="COLLAGEN"/>
    <property type="match status" value="1"/>
</dbReference>
<dbReference type="EMBL" id="UZAG01002851">
    <property type="protein sequence ID" value="VDO14287.1"/>
    <property type="molecule type" value="Genomic_DNA"/>
</dbReference>
<evidence type="ECO:0000256" key="1">
    <source>
        <dbReference type="ARBA" id="ARBA00022737"/>
    </source>
</evidence>
<evidence type="ECO:0000313" key="4">
    <source>
        <dbReference type="Proteomes" id="UP000280834"/>
    </source>
</evidence>
<protein>
    <recommendedName>
        <fullName evidence="5">Collagen IV NC1 domain-containing protein</fullName>
    </recommendedName>
</protein>
<evidence type="ECO:0000256" key="2">
    <source>
        <dbReference type="SAM" id="MobiDB-lite"/>
    </source>
</evidence>
<feature type="region of interest" description="Disordered" evidence="2">
    <location>
        <begin position="1"/>
        <end position="51"/>
    </location>
</feature>
<dbReference type="Pfam" id="PF01391">
    <property type="entry name" value="Collagen"/>
    <property type="match status" value="1"/>
</dbReference>
<evidence type="ECO:0000313" key="3">
    <source>
        <dbReference type="EMBL" id="VDO14287.1"/>
    </source>
</evidence>
<reference evidence="3 4" key="1">
    <citation type="submission" date="2018-11" db="EMBL/GenBank/DDBJ databases">
        <authorList>
            <consortium name="Pathogen Informatics"/>
        </authorList>
    </citation>
    <scope>NUCLEOTIDE SEQUENCE [LARGE SCALE GENOMIC DNA]</scope>
</reference>
<keyword evidence="4" id="KW-1185">Reference proteome</keyword>
<dbReference type="InterPro" id="IPR008160">
    <property type="entry name" value="Collagen"/>
</dbReference>
<dbReference type="AlphaFoldDB" id="A0A3P7TX45"/>